<name>A0A918WHB0_9RHOB</name>
<dbReference type="NCBIfam" id="TIGR02786">
    <property type="entry name" value="addB_alphas"/>
    <property type="match status" value="1"/>
</dbReference>
<feature type="region of interest" description="Disordered" evidence="1">
    <location>
        <begin position="939"/>
        <end position="969"/>
    </location>
</feature>
<evidence type="ECO:0000313" key="3">
    <source>
        <dbReference type="EMBL" id="GHC51586.1"/>
    </source>
</evidence>
<dbReference type="InterPro" id="IPR038726">
    <property type="entry name" value="PDDEXK_AddAB-type"/>
</dbReference>
<reference evidence="3" key="2">
    <citation type="submission" date="2020-09" db="EMBL/GenBank/DDBJ databases">
        <authorList>
            <person name="Sun Q."/>
            <person name="Kim S."/>
        </authorList>
    </citation>
    <scope>NUCLEOTIDE SEQUENCE</scope>
    <source>
        <strain evidence="3">KCTC 23310</strain>
    </source>
</reference>
<dbReference type="InterPro" id="IPR014153">
    <property type="entry name" value="Ds_break_AddB"/>
</dbReference>
<dbReference type="AlphaFoldDB" id="A0A918WHB0"/>
<protein>
    <submittedName>
        <fullName evidence="3">Double-strand break repair protein AddB</fullName>
    </submittedName>
</protein>
<proteinExistence type="predicted"/>
<dbReference type="Gene3D" id="3.90.320.10">
    <property type="match status" value="1"/>
</dbReference>
<dbReference type="RefSeq" id="WP_189410764.1">
    <property type="nucleotide sequence ID" value="NZ_BMYJ01000003.1"/>
</dbReference>
<reference evidence="3" key="1">
    <citation type="journal article" date="2014" name="Int. J. Syst. Evol. Microbiol.">
        <title>Complete genome sequence of Corynebacterium casei LMG S-19264T (=DSM 44701T), isolated from a smear-ripened cheese.</title>
        <authorList>
            <consortium name="US DOE Joint Genome Institute (JGI-PGF)"/>
            <person name="Walter F."/>
            <person name="Albersmeier A."/>
            <person name="Kalinowski J."/>
            <person name="Ruckert C."/>
        </authorList>
    </citation>
    <scope>NUCLEOTIDE SEQUENCE</scope>
    <source>
        <strain evidence="3">KCTC 23310</strain>
    </source>
</reference>
<evidence type="ECO:0000313" key="4">
    <source>
        <dbReference type="Proteomes" id="UP000638981"/>
    </source>
</evidence>
<accession>A0A918WHB0</accession>
<feature type="domain" description="PD-(D/E)XK endonuclease-like" evidence="2">
    <location>
        <begin position="703"/>
        <end position="920"/>
    </location>
</feature>
<organism evidence="3 4">
    <name type="scientific">Neogemmobacter tilapiae</name>
    <dbReference type="NCBI Taxonomy" id="875041"/>
    <lineage>
        <taxon>Bacteria</taxon>
        <taxon>Pseudomonadati</taxon>
        <taxon>Pseudomonadota</taxon>
        <taxon>Alphaproteobacteria</taxon>
        <taxon>Rhodobacterales</taxon>
        <taxon>Paracoccaceae</taxon>
        <taxon>Neogemmobacter</taxon>
    </lineage>
</organism>
<dbReference type="Proteomes" id="UP000638981">
    <property type="component" value="Unassembled WGS sequence"/>
</dbReference>
<sequence>MTRIFGLPPGADFAALLVQGLRQRMAGQPPEAMARVLLIVNTARMRRRLTELFVAAGPGFLPRIRLITELADDPLPGLPPAVPPLRRRLELAQLIAPMLEARALLSPRETLFDLADSLADLVDEMQGEGVSPAVISGLDVADHSAHWQRTQEFMAIVARYFADPDQPDPQARQRRVVGALVERWQRQPPDHPVILAGSTGSRGTTALLMQAVAKLPNGLLVLPGFDFDVPRHVWAVMGDVLTSEDHPQFRYRHLMDLLDIEPDQIGRWLDAEAPSPGRNALVSLSLRPAPVTDQWLAEGPSLPDLMDATRDMTLVEAPSPRIEAQAIALILRGALLNGHKAALISPDRMLTRQVTAALDRWGIVPDDSAGRPLALSAPGRFLRHVVGLIGNKPGAEAVLSLLKHPLTSSSEALRGTHLRLTRELELWARRKGAAFIDGETLARWGAGVEEAGHWVSWLTQLLGEMADRSVLPLPERVQKHRNWAERLAAGPEAEGSGELWLKEAGEMAAKAFAELEAEAVHGGELGPRDYLRLIENLLNGREVREDRPVHGQLMIWGTLEARVQGADLVILGGLNDGIWPQLPPPDPWMNRAMRKAAGLLLPDRKIGLSAHDYQQAIGAPVVVLTRAVRDAEAQTVPSRWVNRLTNLMAGLPERGGKQALQDMRARGQAWLDQALTLDQPQEAISRQPRIAPAPPAEVRPRELSVTDVKTLIRDPYAIYAREVLKLRPLPALRREADVRLKGEVIHRILERYMKERDPNLAESDAVAQLLRVADAVLESEVPWATARQQWRWRIEASAQVFLASSLGAVPAVLEKGGKVPLDRVAAHLKGRPDRIDLLPDGRVQIFDYKTGTPPSGPQQKAFDKQLPLLAGMAERGAFGDLGLVDVAGAEYLVIGPKPYRKEWDLGDELPDEIWQRFETLFATYLGEDQGFAPRRAMERKGHASDYDGLSRFGEWDISDRPSTVKVGRR</sequence>
<evidence type="ECO:0000259" key="2">
    <source>
        <dbReference type="Pfam" id="PF12705"/>
    </source>
</evidence>
<dbReference type="EMBL" id="BMYJ01000003">
    <property type="protein sequence ID" value="GHC51586.1"/>
    <property type="molecule type" value="Genomic_DNA"/>
</dbReference>
<gene>
    <name evidence="3" type="ORF">GCM10007315_12500</name>
</gene>
<comment type="caution">
    <text evidence="3">The sequence shown here is derived from an EMBL/GenBank/DDBJ whole genome shotgun (WGS) entry which is preliminary data.</text>
</comment>
<keyword evidence="4" id="KW-1185">Reference proteome</keyword>
<dbReference type="Pfam" id="PF12705">
    <property type="entry name" value="PDDEXK_1"/>
    <property type="match status" value="1"/>
</dbReference>
<evidence type="ECO:0000256" key="1">
    <source>
        <dbReference type="SAM" id="MobiDB-lite"/>
    </source>
</evidence>
<dbReference type="SUPFAM" id="SSF52540">
    <property type="entry name" value="P-loop containing nucleoside triphosphate hydrolases"/>
    <property type="match status" value="1"/>
</dbReference>
<dbReference type="InterPro" id="IPR027417">
    <property type="entry name" value="P-loop_NTPase"/>
</dbReference>
<dbReference type="InterPro" id="IPR011604">
    <property type="entry name" value="PDDEXK-like_dom_sf"/>
</dbReference>